<dbReference type="PROSITE" id="PS00149">
    <property type="entry name" value="SULFATASE_2"/>
    <property type="match status" value="1"/>
</dbReference>
<evidence type="ECO:0000313" key="6">
    <source>
        <dbReference type="EMBL" id="NNJ24117.1"/>
    </source>
</evidence>
<evidence type="ECO:0000256" key="1">
    <source>
        <dbReference type="ARBA" id="ARBA00008779"/>
    </source>
</evidence>
<feature type="domain" description="Sulfatase N-terminal" evidence="5">
    <location>
        <begin position="31"/>
        <end position="389"/>
    </location>
</feature>
<organism evidence="6 7">
    <name type="scientific">Alienimonas chondri</name>
    <dbReference type="NCBI Taxonomy" id="2681879"/>
    <lineage>
        <taxon>Bacteria</taxon>
        <taxon>Pseudomonadati</taxon>
        <taxon>Planctomycetota</taxon>
        <taxon>Planctomycetia</taxon>
        <taxon>Planctomycetales</taxon>
        <taxon>Planctomycetaceae</taxon>
        <taxon>Alienimonas</taxon>
    </lineage>
</organism>
<keyword evidence="4" id="KW-0106">Calcium</keyword>
<keyword evidence="2" id="KW-0479">Metal-binding</keyword>
<dbReference type="Gene3D" id="3.40.720.10">
    <property type="entry name" value="Alkaline Phosphatase, subunit A"/>
    <property type="match status" value="1"/>
</dbReference>
<accession>A0ABX1V7A5</accession>
<dbReference type="InterPro" id="IPR024607">
    <property type="entry name" value="Sulfatase_CS"/>
</dbReference>
<comment type="similarity">
    <text evidence="1">Belongs to the sulfatase family.</text>
</comment>
<dbReference type="InterPro" id="IPR000917">
    <property type="entry name" value="Sulfatase_N"/>
</dbReference>
<dbReference type="PANTHER" id="PTHR42693">
    <property type="entry name" value="ARYLSULFATASE FAMILY MEMBER"/>
    <property type="match status" value="1"/>
</dbReference>
<dbReference type="PANTHER" id="PTHR42693:SF53">
    <property type="entry name" value="ENDO-4-O-SULFATASE"/>
    <property type="match status" value="1"/>
</dbReference>
<protein>
    <submittedName>
        <fullName evidence="6">Choline-sulfatase</fullName>
        <ecNumber evidence="6">3.1.6.6</ecNumber>
    </submittedName>
</protein>
<evidence type="ECO:0000256" key="3">
    <source>
        <dbReference type="ARBA" id="ARBA00022801"/>
    </source>
</evidence>
<dbReference type="PROSITE" id="PS00523">
    <property type="entry name" value="SULFATASE_1"/>
    <property type="match status" value="1"/>
</dbReference>
<evidence type="ECO:0000256" key="2">
    <source>
        <dbReference type="ARBA" id="ARBA00022723"/>
    </source>
</evidence>
<evidence type="ECO:0000313" key="7">
    <source>
        <dbReference type="Proteomes" id="UP000609651"/>
    </source>
</evidence>
<comment type="caution">
    <text evidence="6">The sequence shown here is derived from an EMBL/GenBank/DDBJ whole genome shotgun (WGS) entry which is preliminary data.</text>
</comment>
<name>A0ABX1V7A5_9PLAN</name>
<evidence type="ECO:0000256" key="4">
    <source>
        <dbReference type="ARBA" id="ARBA00022837"/>
    </source>
</evidence>
<proteinExistence type="inferred from homology"/>
<evidence type="ECO:0000259" key="5">
    <source>
        <dbReference type="Pfam" id="PF00884"/>
    </source>
</evidence>
<dbReference type="InterPro" id="IPR017850">
    <property type="entry name" value="Alkaline_phosphatase_core_sf"/>
</dbReference>
<dbReference type="InterPro" id="IPR050738">
    <property type="entry name" value="Sulfatase"/>
</dbReference>
<reference evidence="6 7" key="1">
    <citation type="journal article" date="2020" name="Syst. Appl. Microbiol.">
        <title>Alienimonas chondri sp. nov., a novel planctomycete isolated from the biofilm of the red alga Chondrus crispus.</title>
        <authorList>
            <person name="Vitorino I."/>
            <person name="Albuquerque L."/>
            <person name="Wiegand S."/>
            <person name="Kallscheuer N."/>
            <person name="da Costa M.S."/>
            <person name="Lobo-da-Cunha A."/>
            <person name="Jogler C."/>
            <person name="Lage O.M."/>
        </authorList>
    </citation>
    <scope>NUCLEOTIDE SEQUENCE [LARGE SCALE GENOMIC DNA]</scope>
    <source>
        <strain evidence="6 7">LzC2</strain>
    </source>
</reference>
<keyword evidence="7" id="KW-1185">Reference proteome</keyword>
<dbReference type="Pfam" id="PF00884">
    <property type="entry name" value="Sulfatase"/>
    <property type="match status" value="1"/>
</dbReference>
<keyword evidence="3 6" id="KW-0378">Hydrolase</keyword>
<dbReference type="Proteomes" id="UP000609651">
    <property type="component" value="Unassembled WGS sequence"/>
</dbReference>
<dbReference type="EMBL" id="WTPX01000003">
    <property type="protein sequence ID" value="NNJ24117.1"/>
    <property type="molecule type" value="Genomic_DNA"/>
</dbReference>
<sequence>MISIATLIALAMPAFGPPEGAGAGPEVGQRPNIVVIVTDDQAPWAMGNAVAQGWFRDVPAAHTPHMDRLAREGAVFQNFFCTTPVCSPARVSLMTGRYASEFDVYDFITAPDHKLFDPDAQVALDPDASVTFAEALQQSGYHTGLVGKWHLGDWTLPGNEAQHPTRHGFDYFIGLTSGGTTPDDPPLEKDGQVRQFKGLTTDLLTDEAIAFLQRSAEGDSPFLLCFHTRAPHGRWLPVAPEDWAPYADADVPLPEFDDLNLELMDRYMREYLASTSGVDRNLGRLLDTLNDLAVADDTVVIFTSDHGYNMGHNGIWHKGNGIWATRTKPPGKTHQGTRVVSDKYRPNMYDLSLKVPAIIRWPGTVAPGTVIKQTASSLDLFPTLLSMAQVERPDDLVLRGRDLTPLLWGESPTNWENDFYAEYSMHHYAVASMRCYRTPRYKLIRDFHNAGRDEFYDLQVDPQESRNRIDDPAPEIRAAIEELHRKLLASMEMLNDPLFKTVRTDRVP</sequence>
<dbReference type="EC" id="3.1.6.6" evidence="6"/>
<dbReference type="RefSeq" id="WP_171182703.1">
    <property type="nucleotide sequence ID" value="NZ_WTPX01000003.1"/>
</dbReference>
<dbReference type="SUPFAM" id="SSF53649">
    <property type="entry name" value="Alkaline phosphatase-like"/>
    <property type="match status" value="1"/>
</dbReference>
<gene>
    <name evidence="6" type="primary">betC_1</name>
    <name evidence="6" type="ORF">LzC2_01670</name>
</gene>
<dbReference type="GO" id="GO:0047753">
    <property type="term" value="F:choline-sulfatase activity"/>
    <property type="evidence" value="ECO:0007669"/>
    <property type="project" value="UniProtKB-EC"/>
</dbReference>